<feature type="transmembrane region" description="Helical" evidence="5">
    <location>
        <begin position="131"/>
        <end position="153"/>
    </location>
</feature>
<comment type="subcellular location">
    <subcellularLocation>
        <location evidence="1">Cell membrane</location>
        <topology evidence="1">Multi-pass membrane protein</topology>
    </subcellularLocation>
</comment>
<feature type="transmembrane region" description="Helical" evidence="5">
    <location>
        <begin position="70"/>
        <end position="88"/>
    </location>
</feature>
<feature type="transmembrane region" description="Helical" evidence="5">
    <location>
        <begin position="264"/>
        <end position="284"/>
    </location>
</feature>
<feature type="transmembrane region" description="Helical" evidence="5">
    <location>
        <begin position="159"/>
        <end position="182"/>
    </location>
</feature>
<accession>A0A1C6TSP8</accession>
<evidence type="ECO:0000256" key="1">
    <source>
        <dbReference type="ARBA" id="ARBA00004651"/>
    </source>
</evidence>
<dbReference type="InterPro" id="IPR036259">
    <property type="entry name" value="MFS_trans_sf"/>
</dbReference>
<dbReference type="InterPro" id="IPR051788">
    <property type="entry name" value="MFS_Transporter"/>
</dbReference>
<evidence type="ECO:0000256" key="4">
    <source>
        <dbReference type="ARBA" id="ARBA00023136"/>
    </source>
</evidence>
<reference evidence="8" key="1">
    <citation type="submission" date="2016-06" db="EMBL/GenBank/DDBJ databases">
        <authorList>
            <person name="Varghese N."/>
            <person name="Submissions Spin"/>
        </authorList>
    </citation>
    <scope>NUCLEOTIDE SEQUENCE [LARGE SCALE GENOMIC DNA]</scope>
    <source>
        <strain evidence="8">DSM 43903</strain>
    </source>
</reference>
<name>A0A1C6TSP8_9ACTN</name>
<evidence type="ECO:0000256" key="5">
    <source>
        <dbReference type="SAM" id="Phobius"/>
    </source>
</evidence>
<dbReference type="GO" id="GO:0022857">
    <property type="term" value="F:transmembrane transporter activity"/>
    <property type="evidence" value="ECO:0007669"/>
    <property type="project" value="InterPro"/>
</dbReference>
<dbReference type="Gene3D" id="1.20.1250.20">
    <property type="entry name" value="MFS general substrate transporter like domains"/>
    <property type="match status" value="1"/>
</dbReference>
<dbReference type="EMBL" id="FMHZ01000002">
    <property type="protein sequence ID" value="SCL44689.1"/>
    <property type="molecule type" value="Genomic_DNA"/>
</dbReference>
<gene>
    <name evidence="7" type="ORF">GA0070606_0404</name>
</gene>
<dbReference type="PANTHER" id="PTHR23514">
    <property type="entry name" value="BYPASS OF STOP CODON PROTEIN 6"/>
    <property type="match status" value="1"/>
</dbReference>
<dbReference type="AlphaFoldDB" id="A0A1C6TSP8"/>
<keyword evidence="8" id="KW-1185">Reference proteome</keyword>
<feature type="transmembrane region" description="Helical" evidence="5">
    <location>
        <begin position="232"/>
        <end position="252"/>
    </location>
</feature>
<keyword evidence="3 5" id="KW-1133">Transmembrane helix</keyword>
<organism evidence="7 8">
    <name type="scientific">Micromonospora citrea</name>
    <dbReference type="NCBI Taxonomy" id="47855"/>
    <lineage>
        <taxon>Bacteria</taxon>
        <taxon>Bacillati</taxon>
        <taxon>Actinomycetota</taxon>
        <taxon>Actinomycetes</taxon>
        <taxon>Micromonosporales</taxon>
        <taxon>Micromonosporaceae</taxon>
        <taxon>Micromonospora</taxon>
    </lineage>
</organism>
<feature type="domain" description="Major facilitator superfamily (MFS) profile" evidence="6">
    <location>
        <begin position="142"/>
        <end position="387"/>
    </location>
</feature>
<feature type="transmembrane region" description="Helical" evidence="5">
    <location>
        <begin position="323"/>
        <end position="342"/>
    </location>
</feature>
<evidence type="ECO:0000259" key="6">
    <source>
        <dbReference type="PROSITE" id="PS50850"/>
    </source>
</evidence>
<keyword evidence="2 5" id="KW-0812">Transmembrane</keyword>
<protein>
    <submittedName>
        <fullName evidence="7">Fucose permease</fullName>
    </submittedName>
</protein>
<dbReference type="STRING" id="47855.GA0070606_0404"/>
<evidence type="ECO:0000313" key="8">
    <source>
        <dbReference type="Proteomes" id="UP000199001"/>
    </source>
</evidence>
<evidence type="ECO:0000313" key="7">
    <source>
        <dbReference type="EMBL" id="SCL44689.1"/>
    </source>
</evidence>
<feature type="transmembrane region" description="Helical" evidence="5">
    <location>
        <begin position="290"/>
        <end position="311"/>
    </location>
</feature>
<feature type="transmembrane region" description="Helical" evidence="5">
    <location>
        <begin position="43"/>
        <end position="63"/>
    </location>
</feature>
<evidence type="ECO:0000256" key="3">
    <source>
        <dbReference type="ARBA" id="ARBA00022989"/>
    </source>
</evidence>
<dbReference type="GO" id="GO:0005886">
    <property type="term" value="C:plasma membrane"/>
    <property type="evidence" value="ECO:0007669"/>
    <property type="project" value="UniProtKB-SubCell"/>
</dbReference>
<dbReference type="Pfam" id="PF07690">
    <property type="entry name" value="MFS_1"/>
    <property type="match status" value="1"/>
</dbReference>
<keyword evidence="4 5" id="KW-0472">Membrane</keyword>
<dbReference type="PROSITE" id="PS50850">
    <property type="entry name" value="MFS"/>
    <property type="match status" value="1"/>
</dbReference>
<dbReference type="InterPro" id="IPR011701">
    <property type="entry name" value="MFS"/>
</dbReference>
<evidence type="ECO:0000256" key="2">
    <source>
        <dbReference type="ARBA" id="ARBA00022692"/>
    </source>
</evidence>
<feature type="transmembrane region" description="Helical" evidence="5">
    <location>
        <begin position="94"/>
        <end position="119"/>
    </location>
</feature>
<proteinExistence type="predicted"/>
<dbReference type="InterPro" id="IPR020846">
    <property type="entry name" value="MFS_dom"/>
</dbReference>
<sequence length="387" mass="37715">MSAVGVAPIRVTFLLHGAVQGVWAAQIPAVRESLRLSTGDLGFALLLQVAGGVAALAFAGPLVRRHGATVAIRVGLVSYVLVLLAIALTPSFAVLLAVMVLLGATGAVSDVAMNAYAVAVERELDRPIMSGLHGAWSAGSLAAAGLAVAGATAGLSASVLLVIATVSLLAVAVPTLLGVVALSRTPGPATRRRAPLAPLLGLGALAALAMYAEGAGADWSGVYVHDVTDVAAGPAAVGYVGFAAAMVAGRLVGDAVVRVVGPATTARVAAIVSVVGSVVVVAAVAAPMAVAGFVLLGAGLSVLVPLILSAAGRHAGARDSGSAIATVSAMGYAGWLVAPVLVGQVAELASLRVAFLTVALAGVGLALAAGMVAAEGTPERGGEAREA</sequence>
<feature type="transmembrane region" description="Helical" evidence="5">
    <location>
        <begin position="354"/>
        <end position="374"/>
    </location>
</feature>
<dbReference type="Proteomes" id="UP000199001">
    <property type="component" value="Unassembled WGS sequence"/>
</dbReference>
<feature type="transmembrane region" description="Helical" evidence="5">
    <location>
        <begin position="194"/>
        <end position="212"/>
    </location>
</feature>
<dbReference type="SUPFAM" id="SSF103473">
    <property type="entry name" value="MFS general substrate transporter"/>
    <property type="match status" value="1"/>
</dbReference>
<dbReference type="PANTHER" id="PTHR23514:SF13">
    <property type="entry name" value="INNER MEMBRANE PROTEIN YBJJ"/>
    <property type="match status" value="1"/>
</dbReference>